<comment type="subcellular location">
    <subcellularLocation>
        <location evidence="1">Cell envelope</location>
    </subcellularLocation>
</comment>
<evidence type="ECO:0000256" key="4">
    <source>
        <dbReference type="ARBA" id="ARBA00022729"/>
    </source>
</evidence>
<sequence length="510" mass="55823">MTGRHTRRAVLGGIGVGVATFAGCLGDSDPSGDGESVTVARPQSSQDGEWDVYGGVIPYFTGVFEPLVGTNHEMEPEPLLATDWMREDEYTWRFDLREDVTFHNEAALTADTVVDSFQAIIDDRSATGWINVEPDGVSAIDDTTVEFETIEPFPSLPGTISHNYFGVVHPDTEADDDVAIGTGPFQLEERNGDDVTLAPYEDHWDTVPSVERLSFEVVSDATTRVTALEGDDVQVAIDPPRNTVSGLDSSAETATASQRTPRTCFGGVNIYKEPTDDATLRQALAYAIDQEQLVETILEGVGDPARGPISPEIPWSSHDDLPAFGPDHDRARDLVADSSYDGETLTILIDGSEPDDRNVAERLQYQFEEIGVDSEIRSVESAAFYETFTDGDAHVSIVTLGSNSAAADYLIRAMFHSEGSDNEQRYESEGTGVMNLGAEVDALIEEGYFAESLEDKREAYGEVQRRVVEEAVALPLYYVEYVLAHREAVSLPDLHPINPMTDYAHLEYEG</sequence>
<reference evidence="7" key="1">
    <citation type="submission" date="2016-10" db="EMBL/GenBank/DDBJ databases">
        <authorList>
            <person name="Varghese N."/>
            <person name="Submissions S."/>
        </authorList>
    </citation>
    <scope>NUCLEOTIDE SEQUENCE [LARGE SCALE GENOMIC DNA]</scope>
    <source>
        <strain evidence="7">B4,CECT 8067,JCM 17497</strain>
    </source>
</reference>
<evidence type="ECO:0000313" key="6">
    <source>
        <dbReference type="EMBL" id="SDK45073.1"/>
    </source>
</evidence>
<accession>A0A1G9C0C7</accession>
<gene>
    <name evidence="6" type="ORF">SAMN04515672_3155</name>
</gene>
<dbReference type="GO" id="GO:0015833">
    <property type="term" value="P:peptide transport"/>
    <property type="evidence" value="ECO:0007669"/>
    <property type="project" value="TreeGrafter"/>
</dbReference>
<dbReference type="PANTHER" id="PTHR30290">
    <property type="entry name" value="PERIPLASMIC BINDING COMPONENT OF ABC TRANSPORTER"/>
    <property type="match status" value="1"/>
</dbReference>
<dbReference type="Gene3D" id="3.10.105.10">
    <property type="entry name" value="Dipeptide-binding Protein, Domain 3"/>
    <property type="match status" value="1"/>
</dbReference>
<dbReference type="InterPro" id="IPR030678">
    <property type="entry name" value="Peptide/Ni-bd"/>
</dbReference>
<dbReference type="Gene3D" id="3.90.76.10">
    <property type="entry name" value="Dipeptide-binding Protein, Domain 1"/>
    <property type="match status" value="1"/>
</dbReference>
<dbReference type="OrthoDB" id="233597at2157"/>
<evidence type="ECO:0000313" key="7">
    <source>
        <dbReference type="Proteomes" id="UP000198882"/>
    </source>
</evidence>
<proteinExistence type="inferred from homology"/>
<dbReference type="PROSITE" id="PS51257">
    <property type="entry name" value="PROKAR_LIPOPROTEIN"/>
    <property type="match status" value="1"/>
</dbReference>
<dbReference type="EMBL" id="FNFE01000004">
    <property type="protein sequence ID" value="SDK45073.1"/>
    <property type="molecule type" value="Genomic_DNA"/>
</dbReference>
<dbReference type="Gene3D" id="3.40.190.10">
    <property type="entry name" value="Periplasmic binding protein-like II"/>
    <property type="match status" value="1"/>
</dbReference>
<dbReference type="PIRSF" id="PIRSF002741">
    <property type="entry name" value="MppA"/>
    <property type="match status" value="1"/>
</dbReference>
<evidence type="ECO:0000256" key="2">
    <source>
        <dbReference type="ARBA" id="ARBA00005695"/>
    </source>
</evidence>
<evidence type="ECO:0000259" key="5">
    <source>
        <dbReference type="Pfam" id="PF00496"/>
    </source>
</evidence>
<dbReference type="AlphaFoldDB" id="A0A1G9C0C7"/>
<keyword evidence="7" id="KW-1185">Reference proteome</keyword>
<dbReference type="Pfam" id="PF00496">
    <property type="entry name" value="SBP_bac_5"/>
    <property type="match status" value="1"/>
</dbReference>
<name>A0A1G9C0C7_9EURY</name>
<dbReference type="GO" id="GO:1904680">
    <property type="term" value="F:peptide transmembrane transporter activity"/>
    <property type="evidence" value="ECO:0007669"/>
    <property type="project" value="TreeGrafter"/>
</dbReference>
<dbReference type="STRING" id="1095776.SAMN04515672_3155"/>
<dbReference type="GO" id="GO:0043190">
    <property type="term" value="C:ATP-binding cassette (ABC) transporter complex"/>
    <property type="evidence" value="ECO:0007669"/>
    <property type="project" value="InterPro"/>
</dbReference>
<dbReference type="GO" id="GO:0042597">
    <property type="term" value="C:periplasmic space"/>
    <property type="evidence" value="ECO:0007669"/>
    <property type="project" value="UniProtKB-ARBA"/>
</dbReference>
<keyword evidence="3" id="KW-0813">Transport</keyword>
<dbReference type="PANTHER" id="PTHR30290:SF10">
    <property type="entry name" value="PERIPLASMIC OLIGOPEPTIDE-BINDING PROTEIN-RELATED"/>
    <property type="match status" value="1"/>
</dbReference>
<keyword evidence="4" id="KW-0732">Signal</keyword>
<dbReference type="InterPro" id="IPR039424">
    <property type="entry name" value="SBP_5"/>
</dbReference>
<dbReference type="SUPFAM" id="SSF53850">
    <property type="entry name" value="Periplasmic binding protein-like II"/>
    <property type="match status" value="1"/>
</dbReference>
<dbReference type="InterPro" id="IPR000914">
    <property type="entry name" value="SBP_5_dom"/>
</dbReference>
<feature type="domain" description="Solute-binding protein family 5" evidence="5">
    <location>
        <begin position="75"/>
        <end position="421"/>
    </location>
</feature>
<comment type="similarity">
    <text evidence="2">Belongs to the bacterial solute-binding protein 5 family.</text>
</comment>
<protein>
    <submittedName>
        <fullName evidence="6">Peptide/nickel transport system substrate-binding protein</fullName>
    </submittedName>
</protein>
<dbReference type="RefSeq" id="WP_090308864.1">
    <property type="nucleotide sequence ID" value="NZ_FNFE01000004.1"/>
</dbReference>
<organism evidence="6 7">
    <name type="scientific">Natronorubrum texcoconense</name>
    <dbReference type="NCBI Taxonomy" id="1095776"/>
    <lineage>
        <taxon>Archaea</taxon>
        <taxon>Methanobacteriati</taxon>
        <taxon>Methanobacteriota</taxon>
        <taxon>Stenosarchaea group</taxon>
        <taxon>Halobacteria</taxon>
        <taxon>Halobacteriales</taxon>
        <taxon>Natrialbaceae</taxon>
        <taxon>Natronorubrum</taxon>
    </lineage>
</organism>
<evidence type="ECO:0000256" key="1">
    <source>
        <dbReference type="ARBA" id="ARBA00004196"/>
    </source>
</evidence>
<evidence type="ECO:0000256" key="3">
    <source>
        <dbReference type="ARBA" id="ARBA00022448"/>
    </source>
</evidence>
<dbReference type="Proteomes" id="UP000198882">
    <property type="component" value="Unassembled WGS sequence"/>
</dbReference>